<dbReference type="Pfam" id="PF17175">
    <property type="entry name" value="MOLO1"/>
    <property type="match status" value="1"/>
</dbReference>
<proteinExistence type="predicted"/>
<dbReference type="PANTHER" id="PTHR33748:SF2">
    <property type="entry name" value="CONSERVED PLASMA MEMBRANE PROTEIN"/>
    <property type="match status" value="1"/>
</dbReference>
<organism evidence="2 3">
    <name type="scientific">Meloidogyne enterolobii</name>
    <name type="common">Root-knot nematode worm</name>
    <name type="synonym">Meloidogyne mayaguensis</name>
    <dbReference type="NCBI Taxonomy" id="390850"/>
    <lineage>
        <taxon>Eukaryota</taxon>
        <taxon>Metazoa</taxon>
        <taxon>Ecdysozoa</taxon>
        <taxon>Nematoda</taxon>
        <taxon>Chromadorea</taxon>
        <taxon>Rhabditida</taxon>
        <taxon>Tylenchina</taxon>
        <taxon>Tylenchomorpha</taxon>
        <taxon>Tylenchoidea</taxon>
        <taxon>Meloidogynidae</taxon>
        <taxon>Meloidogyninae</taxon>
        <taxon>Meloidogyne</taxon>
    </lineage>
</organism>
<gene>
    <name evidence="2" type="ORF">MENT_LOCUS56232</name>
</gene>
<feature type="signal peptide" evidence="1">
    <location>
        <begin position="1"/>
        <end position="19"/>
    </location>
</feature>
<evidence type="ECO:0000256" key="1">
    <source>
        <dbReference type="SAM" id="SignalP"/>
    </source>
</evidence>
<dbReference type="AlphaFoldDB" id="A0A6V7XTH5"/>
<dbReference type="EMBL" id="CAJEWN010002221">
    <property type="protein sequence ID" value="CAD2202592.1"/>
    <property type="molecule type" value="Genomic_DNA"/>
</dbReference>
<keyword evidence="1" id="KW-0732">Signal</keyword>
<evidence type="ECO:0000313" key="2">
    <source>
        <dbReference type="EMBL" id="CAD2202592.1"/>
    </source>
</evidence>
<feature type="chain" id="PRO_5028271227" evidence="1">
    <location>
        <begin position="20"/>
        <end position="294"/>
    </location>
</feature>
<accession>A0A6V7XTH5</accession>
<dbReference type="GO" id="GO:0005892">
    <property type="term" value="C:acetylcholine-gated channel complex"/>
    <property type="evidence" value="ECO:0007669"/>
    <property type="project" value="InterPro"/>
</dbReference>
<name>A0A6V7XTH5_MELEN</name>
<dbReference type="InterPro" id="IPR033438">
    <property type="entry name" value="MOLO1"/>
</dbReference>
<reference evidence="2 3" key="1">
    <citation type="submission" date="2020-08" db="EMBL/GenBank/DDBJ databases">
        <authorList>
            <person name="Koutsovoulos G."/>
            <person name="Danchin GJ E."/>
        </authorList>
    </citation>
    <scope>NUCLEOTIDE SEQUENCE [LARGE SCALE GENOMIC DNA]</scope>
</reference>
<dbReference type="PANTHER" id="PTHR33748">
    <property type="entry name" value="PROTEIN CBG04600"/>
    <property type="match status" value="1"/>
</dbReference>
<comment type="caution">
    <text evidence="2">The sequence shown here is derived from an EMBL/GenBank/DDBJ whole genome shotgun (WGS) entry which is preliminary data.</text>
</comment>
<protein>
    <submittedName>
        <fullName evidence="2">Uncharacterized protein</fullName>
    </submittedName>
</protein>
<dbReference type="OrthoDB" id="8062037at2759"/>
<dbReference type="Proteomes" id="UP000580250">
    <property type="component" value="Unassembled WGS sequence"/>
</dbReference>
<sequence>MREMFKFFIITCLITKTHSWTWDDYPSPRGTTYWKCGVSKQTYLCDPDEMLSEQQRKEIVELIEDFKEKTKRPNSIYSCLREGLRLVVALARDKVGPEDGSDKTTYLCENDRNWTAYDYIECMLVHGIELNRDGFRYCNLTRHLLHLRKEDFEKLEQAWKNHLYQNHYYDALRHYIRSLRMLYIDRFSIFDNQDASNEDNITLSEVHHSLQTTNKTLSEMRQSLDQQNKKSTEFSTSIEDLNKKFLEMRQVQDQILIGKNITTLTRFPSSKQFSNNLWVLFCINTRGVVGSRNS</sequence>
<evidence type="ECO:0000313" key="3">
    <source>
        <dbReference type="Proteomes" id="UP000580250"/>
    </source>
</evidence>